<protein>
    <recommendedName>
        <fullName evidence="4">Phosphatidylinositol diacylglycerol-lyase</fullName>
    </recommendedName>
</protein>
<evidence type="ECO:0008006" key="4">
    <source>
        <dbReference type="Google" id="ProtNLM"/>
    </source>
</evidence>
<sequence length="396" mass="44007">MLASALCVLVATKVTAAEWGDGYNADNGTLPTNTDWMKNIPDDTPLKEMSIPGTHHSDVPVKDIEHSYQVLHTPEQLNGGIRFIEVQAQLVNDTIAVGGPSNMQGGSFAYQVVKNDEDCHSNQCKTTHLLSYYRFPLSPNIMRVNDDILIPHGQKLPYEYTLQDMLSSFRGFLQHHPSETILLKLDAGELGDAYNSKSYNDELLEAVNQNSDVVWAKDSDNPTLGDVRGKVVLINNRPDPTLDSIEFSIRDFNVQPDFHMNTNWDLYHRWELVKDKLIAAKDKKQTGIINYLTGYGGSFAYFVASGHSSPQNGAPLLMTGKTTPGWQNDDLDFPRVNCAWFIVTICSIAFEGTNELTKQYLLDNNPSYAGIIVADFPGPGLVQSVIDSNPHKKPAF</sequence>
<evidence type="ECO:0000313" key="2">
    <source>
        <dbReference type="EMBL" id="RLV59626.1"/>
    </source>
</evidence>
<comment type="caution">
    <text evidence="2">The sequence shown here is derived from an EMBL/GenBank/DDBJ whole genome shotgun (WGS) entry which is preliminary data.</text>
</comment>
<dbReference type="InterPro" id="IPR017946">
    <property type="entry name" value="PLC-like_Pdiesterase_TIM-brl"/>
</dbReference>
<feature type="signal peptide" evidence="1">
    <location>
        <begin position="1"/>
        <end position="16"/>
    </location>
</feature>
<evidence type="ECO:0000256" key="1">
    <source>
        <dbReference type="SAM" id="SignalP"/>
    </source>
</evidence>
<gene>
    <name evidence="2" type="ORF">D5018_11310</name>
</gene>
<accession>A0A3L8PW94</accession>
<feature type="chain" id="PRO_5017960371" description="Phosphatidylinositol diacylglycerol-lyase" evidence="1">
    <location>
        <begin position="17"/>
        <end position="396"/>
    </location>
</feature>
<dbReference type="AlphaFoldDB" id="A0A3L8PW94"/>
<evidence type="ECO:0000313" key="3">
    <source>
        <dbReference type="Proteomes" id="UP000281474"/>
    </source>
</evidence>
<dbReference type="PANTHER" id="PTHR13593">
    <property type="match status" value="1"/>
</dbReference>
<dbReference type="Gene3D" id="3.20.20.190">
    <property type="entry name" value="Phosphatidylinositol (PI) phosphodiesterase"/>
    <property type="match status" value="1"/>
</dbReference>
<keyword evidence="1" id="KW-0732">Signal</keyword>
<dbReference type="GO" id="GO:0008081">
    <property type="term" value="F:phosphoric diester hydrolase activity"/>
    <property type="evidence" value="ECO:0007669"/>
    <property type="project" value="InterPro"/>
</dbReference>
<proteinExistence type="predicted"/>
<reference evidence="2 3" key="1">
    <citation type="submission" date="2018-09" db="EMBL/GenBank/DDBJ databases">
        <title>Phylogeny of the Shewanellaceae, and recommendation for two new genera, Pseudoshewanella and Parashewanella.</title>
        <authorList>
            <person name="Wang G."/>
        </authorList>
    </citation>
    <scope>NUCLEOTIDE SEQUENCE [LARGE SCALE GENOMIC DNA]</scope>
    <source>
        <strain evidence="2 3">C51</strain>
    </source>
</reference>
<dbReference type="EMBL" id="QZEI01000030">
    <property type="protein sequence ID" value="RLV59626.1"/>
    <property type="molecule type" value="Genomic_DNA"/>
</dbReference>
<keyword evidence="3" id="KW-1185">Reference proteome</keyword>
<dbReference type="Proteomes" id="UP000281474">
    <property type="component" value="Unassembled WGS sequence"/>
</dbReference>
<organism evidence="2 3">
    <name type="scientific">Parashewanella curva</name>
    <dbReference type="NCBI Taxonomy" id="2338552"/>
    <lineage>
        <taxon>Bacteria</taxon>
        <taxon>Pseudomonadati</taxon>
        <taxon>Pseudomonadota</taxon>
        <taxon>Gammaproteobacteria</taxon>
        <taxon>Alteromonadales</taxon>
        <taxon>Shewanellaceae</taxon>
        <taxon>Parashewanella</taxon>
    </lineage>
</organism>
<dbReference type="PANTHER" id="PTHR13593:SF113">
    <property type="entry name" value="SI:DKEY-266F7.9"/>
    <property type="match status" value="1"/>
</dbReference>
<dbReference type="InterPro" id="IPR051057">
    <property type="entry name" value="PI-PLC_domain"/>
</dbReference>
<dbReference type="SUPFAM" id="SSF51695">
    <property type="entry name" value="PLC-like phosphodiesterases"/>
    <property type="match status" value="1"/>
</dbReference>
<dbReference type="GO" id="GO:0006629">
    <property type="term" value="P:lipid metabolic process"/>
    <property type="evidence" value="ECO:0007669"/>
    <property type="project" value="InterPro"/>
</dbReference>
<dbReference type="PROSITE" id="PS50007">
    <property type="entry name" value="PIPLC_X_DOMAIN"/>
    <property type="match status" value="1"/>
</dbReference>
<name>A0A3L8PW94_9GAMM</name>